<dbReference type="RefSeq" id="WP_073455503.1">
    <property type="nucleotide sequence ID" value="NZ_CALGVN010000036.1"/>
</dbReference>
<dbReference type="STRING" id="1848.SAMN05443637_102399"/>
<evidence type="ECO:0000256" key="1">
    <source>
        <dbReference type="ARBA" id="ARBA00007749"/>
    </source>
</evidence>
<dbReference type="InterPro" id="IPR036866">
    <property type="entry name" value="RibonucZ/Hydroxyglut_hydro"/>
</dbReference>
<dbReference type="SMART" id="SM00849">
    <property type="entry name" value="Lactamase_B"/>
    <property type="match status" value="1"/>
</dbReference>
<comment type="similarity">
    <text evidence="1">Belongs to the metallo-beta-lactamase superfamily.</text>
</comment>
<dbReference type="AlphaFoldDB" id="A0A1M6PQ80"/>
<sequence length="253" mass="27843">MMRLYVLDGGRIEILDWRLFQPDAPPGTRRSLAVSCYLVEHPDGTLLWDTGLGDDLVGTDGRTIPDVAVFRVERRLQDQLAEIGHPPETVGHLALSHFHPDHVGNVALFGKARLWVQREDHAAAFGDTADDHGFEPDAYAVLRQQETTLLDGDHDLFGDGSVVLVRVPGHTPGSQALLVRLPATGSVLITGDLAHSLDNWHDRAVPLLNWDAAETQRSFDRAAALLAAEDAQLWVPHDLDQQAALRHAPHPYT</sequence>
<evidence type="ECO:0000313" key="7">
    <source>
        <dbReference type="Proteomes" id="UP000184363"/>
    </source>
</evidence>
<dbReference type="InterPro" id="IPR001279">
    <property type="entry name" value="Metallo-B-lactamas"/>
</dbReference>
<dbReference type="InterPro" id="IPR051013">
    <property type="entry name" value="MBL_superfamily_lactonases"/>
</dbReference>
<dbReference type="Proteomes" id="UP000184363">
    <property type="component" value="Unassembled WGS sequence"/>
</dbReference>
<protein>
    <submittedName>
        <fullName evidence="6">Glyoxylase, beta-lactamase superfamily II</fullName>
    </submittedName>
</protein>
<evidence type="ECO:0000256" key="2">
    <source>
        <dbReference type="ARBA" id="ARBA00022723"/>
    </source>
</evidence>
<dbReference type="CDD" id="cd07729">
    <property type="entry name" value="AHL_lactonase_MBL-fold"/>
    <property type="match status" value="1"/>
</dbReference>
<evidence type="ECO:0000256" key="3">
    <source>
        <dbReference type="ARBA" id="ARBA00022801"/>
    </source>
</evidence>
<gene>
    <name evidence="6" type="ORF">SAMN05443637_102399</name>
</gene>
<dbReference type="PANTHER" id="PTHR42978:SF3">
    <property type="entry name" value="BLR3078 PROTEIN"/>
    <property type="match status" value="1"/>
</dbReference>
<evidence type="ECO:0000259" key="5">
    <source>
        <dbReference type="SMART" id="SM00849"/>
    </source>
</evidence>
<dbReference type="Pfam" id="PF00753">
    <property type="entry name" value="Lactamase_B"/>
    <property type="match status" value="1"/>
</dbReference>
<feature type="domain" description="Metallo-beta-lactamase" evidence="5">
    <location>
        <begin position="33"/>
        <end position="237"/>
    </location>
</feature>
<dbReference type="GO" id="GO:0016787">
    <property type="term" value="F:hydrolase activity"/>
    <property type="evidence" value="ECO:0007669"/>
    <property type="project" value="UniProtKB-KW"/>
</dbReference>
<evidence type="ECO:0000256" key="4">
    <source>
        <dbReference type="ARBA" id="ARBA00022833"/>
    </source>
</evidence>
<dbReference type="GO" id="GO:0046872">
    <property type="term" value="F:metal ion binding"/>
    <property type="evidence" value="ECO:0007669"/>
    <property type="project" value="UniProtKB-KW"/>
</dbReference>
<dbReference type="EMBL" id="FRAP01000002">
    <property type="protein sequence ID" value="SHK10139.1"/>
    <property type="molecule type" value="Genomic_DNA"/>
</dbReference>
<keyword evidence="3" id="KW-0378">Hydrolase</keyword>
<proteinExistence type="inferred from homology"/>
<accession>A0A1M6PQ80</accession>
<evidence type="ECO:0000313" key="6">
    <source>
        <dbReference type="EMBL" id="SHK10139.1"/>
    </source>
</evidence>
<name>A0A1M6PQ80_PSETH</name>
<dbReference type="Gene3D" id="3.60.15.10">
    <property type="entry name" value="Ribonuclease Z/Hydroxyacylglutathione hydrolase-like"/>
    <property type="match status" value="1"/>
</dbReference>
<keyword evidence="4" id="KW-0862">Zinc</keyword>
<reference evidence="6 7" key="1">
    <citation type="submission" date="2016-11" db="EMBL/GenBank/DDBJ databases">
        <authorList>
            <person name="Jaros S."/>
            <person name="Januszkiewicz K."/>
            <person name="Wedrychowicz H."/>
        </authorList>
    </citation>
    <scope>NUCLEOTIDE SEQUENCE [LARGE SCALE GENOMIC DNA]</scope>
    <source>
        <strain evidence="6 7">DSM 43832</strain>
    </source>
</reference>
<dbReference type="SUPFAM" id="SSF56281">
    <property type="entry name" value="Metallo-hydrolase/oxidoreductase"/>
    <property type="match status" value="1"/>
</dbReference>
<dbReference type="PANTHER" id="PTHR42978">
    <property type="entry name" value="QUORUM-QUENCHING LACTONASE YTNP-RELATED-RELATED"/>
    <property type="match status" value="1"/>
</dbReference>
<keyword evidence="7" id="KW-1185">Reference proteome</keyword>
<organism evidence="6 7">
    <name type="scientific">Pseudonocardia thermophila</name>
    <dbReference type="NCBI Taxonomy" id="1848"/>
    <lineage>
        <taxon>Bacteria</taxon>
        <taxon>Bacillati</taxon>
        <taxon>Actinomycetota</taxon>
        <taxon>Actinomycetes</taxon>
        <taxon>Pseudonocardiales</taxon>
        <taxon>Pseudonocardiaceae</taxon>
        <taxon>Pseudonocardia</taxon>
    </lineage>
</organism>
<keyword evidence="2" id="KW-0479">Metal-binding</keyword>
<dbReference type="OrthoDB" id="3865988at2"/>